<dbReference type="EMBL" id="QWDD01000001">
    <property type="protein sequence ID" value="RNJ49878.1"/>
    <property type="molecule type" value="Genomic_DNA"/>
</dbReference>
<accession>A0A3M9XRZ3</accession>
<protein>
    <submittedName>
        <fullName evidence="2">Porin</fullName>
    </submittedName>
</protein>
<comment type="caution">
    <text evidence="2">The sequence shown here is derived from an EMBL/GenBank/DDBJ whole genome shotgun (WGS) entry which is preliminary data.</text>
</comment>
<feature type="signal peptide" evidence="1">
    <location>
        <begin position="1"/>
        <end position="24"/>
    </location>
</feature>
<evidence type="ECO:0000313" key="3">
    <source>
        <dbReference type="Proteomes" id="UP000268623"/>
    </source>
</evidence>
<dbReference type="InterPro" id="IPR011486">
    <property type="entry name" value="BBP2"/>
</dbReference>
<proteinExistence type="predicted"/>
<sequence length="540" mass="58762">MKWPYLSTVAALSLATSVTSAAHAQSKLMEVDPTLIEENQPAPPSAATPVRKGKIVKGPAVAPTPAWIDTLTIDGYLEGGVAVNFNQPFNKLNWGHLYTDRANWPTFNGALLTVQRPLDPKAEGYDFGFKFQGMIGEDMRYNHYLGILDYAIRSRTQIGPIEANVLAHFPWISPISEGGVDLKVGMFVTYNGAEVIPAKDNLFYSHSYIFNFGPFIHTGAMVTTHVKPWLDVYTGVTSGVNTSLGWPGDNNAAASFHGGFGFNLLDGNLTIMAITHTGPENQRQTDPLGVGWPVGFTGVPFTPGGWPPPTTAGWPFNQGGFGAPSLCACDVNTAIRSFNNLTTTWKATEDLTFITDISFMLESGWNNSSFGLPQKAWAAANAITGTGFWGTAPAYPMGARAFGIAQYASYKINDIFKLNGRAEFYRDNNNFFVSAYPGYFDAVNLAHGFWCPSCINQNLGTGLYANRPVYSGTSYLAFTLGMTITPELPAKLPYITGLIIRPELRWDTTVNGTTPFFSRSGLSSNQGMFNMDVIVPFTLL</sequence>
<dbReference type="Proteomes" id="UP000268623">
    <property type="component" value="Unassembled WGS sequence"/>
</dbReference>
<evidence type="ECO:0000313" key="2">
    <source>
        <dbReference type="EMBL" id="RNJ49878.1"/>
    </source>
</evidence>
<evidence type="ECO:0000256" key="1">
    <source>
        <dbReference type="SAM" id="SignalP"/>
    </source>
</evidence>
<keyword evidence="1" id="KW-0732">Signal</keyword>
<dbReference type="OrthoDB" id="235878at2"/>
<dbReference type="AlphaFoldDB" id="A0A3M9XRZ3"/>
<reference evidence="2 3" key="1">
    <citation type="submission" date="2018-08" db="EMBL/GenBank/DDBJ databases">
        <title>Genome sequence of Methylocystis hirsuta CSC1, a methanotroph able to accumulate PHAs.</title>
        <authorList>
            <person name="Bordel S."/>
            <person name="Rodriguez E."/>
            <person name="Gancedo J."/>
            <person name="Munoz R."/>
        </authorList>
    </citation>
    <scope>NUCLEOTIDE SEQUENCE [LARGE SCALE GENOMIC DNA]</scope>
    <source>
        <strain evidence="2 3">CSC1</strain>
    </source>
</reference>
<gene>
    <name evidence="2" type="ORF">D1O30_09970</name>
</gene>
<keyword evidence="3" id="KW-1185">Reference proteome</keyword>
<feature type="chain" id="PRO_5018151050" evidence="1">
    <location>
        <begin position="25"/>
        <end position="540"/>
    </location>
</feature>
<name>A0A3M9XRZ3_9HYPH</name>
<organism evidence="2 3">
    <name type="scientific">Methylocystis hirsuta</name>
    <dbReference type="NCBI Taxonomy" id="369798"/>
    <lineage>
        <taxon>Bacteria</taxon>
        <taxon>Pseudomonadati</taxon>
        <taxon>Pseudomonadota</taxon>
        <taxon>Alphaproteobacteria</taxon>
        <taxon>Hyphomicrobiales</taxon>
        <taxon>Methylocystaceae</taxon>
        <taxon>Methylocystis</taxon>
    </lineage>
</organism>
<dbReference type="RefSeq" id="WP_123175840.1">
    <property type="nucleotide sequence ID" value="NZ_QWDD01000001.1"/>
</dbReference>
<dbReference type="Pfam" id="PF07642">
    <property type="entry name" value="BBP2"/>
    <property type="match status" value="1"/>
</dbReference>